<evidence type="ECO:0000313" key="2">
    <source>
        <dbReference type="EMBL" id="GAA0147116.1"/>
    </source>
</evidence>
<feature type="compositionally biased region" description="Pro residues" evidence="1">
    <location>
        <begin position="69"/>
        <end position="80"/>
    </location>
</feature>
<comment type="caution">
    <text evidence="2">The sequence shown here is derived from an EMBL/GenBank/DDBJ whole genome shotgun (WGS) entry which is preliminary data.</text>
</comment>
<feature type="region of interest" description="Disordered" evidence="1">
    <location>
        <begin position="92"/>
        <end position="114"/>
    </location>
</feature>
<reference evidence="2 3" key="1">
    <citation type="submission" date="2024-01" db="EMBL/GenBank/DDBJ databases">
        <title>The complete chloroplast genome sequence of Lithospermum erythrorhizon: insights into the phylogenetic relationship among Boraginaceae species and the maternal lineages of purple gromwells.</title>
        <authorList>
            <person name="Okada T."/>
            <person name="Watanabe K."/>
        </authorList>
    </citation>
    <scope>NUCLEOTIDE SEQUENCE [LARGE SCALE GENOMIC DNA]</scope>
</reference>
<name>A0AAV3P808_LITER</name>
<dbReference type="EMBL" id="BAABME010001031">
    <property type="protein sequence ID" value="GAA0147116.1"/>
    <property type="molecule type" value="Genomic_DNA"/>
</dbReference>
<keyword evidence="3" id="KW-1185">Reference proteome</keyword>
<gene>
    <name evidence="2" type="ORF">LIER_06898</name>
</gene>
<evidence type="ECO:0000256" key="1">
    <source>
        <dbReference type="SAM" id="MobiDB-lite"/>
    </source>
</evidence>
<sequence length="114" mass="13171">MNEIIQLIKRNTEEVAAQNKRLDMQSEKLRDMLTIQSHSEDELEEEVESIVDVEMNGGELIYDNKEPYNSPPPYVPPNPFPKRLERYKVVDDTPSNSSLAEGENEKQLPQIQDL</sequence>
<protein>
    <submittedName>
        <fullName evidence="2">Uncharacterized protein</fullName>
    </submittedName>
</protein>
<accession>A0AAV3P808</accession>
<feature type="region of interest" description="Disordered" evidence="1">
    <location>
        <begin position="63"/>
        <end position="82"/>
    </location>
</feature>
<dbReference type="AlphaFoldDB" id="A0AAV3P808"/>
<dbReference type="Proteomes" id="UP001454036">
    <property type="component" value="Unassembled WGS sequence"/>
</dbReference>
<proteinExistence type="predicted"/>
<organism evidence="2 3">
    <name type="scientific">Lithospermum erythrorhizon</name>
    <name type="common">Purple gromwell</name>
    <name type="synonym">Lithospermum officinale var. erythrorhizon</name>
    <dbReference type="NCBI Taxonomy" id="34254"/>
    <lineage>
        <taxon>Eukaryota</taxon>
        <taxon>Viridiplantae</taxon>
        <taxon>Streptophyta</taxon>
        <taxon>Embryophyta</taxon>
        <taxon>Tracheophyta</taxon>
        <taxon>Spermatophyta</taxon>
        <taxon>Magnoliopsida</taxon>
        <taxon>eudicotyledons</taxon>
        <taxon>Gunneridae</taxon>
        <taxon>Pentapetalae</taxon>
        <taxon>asterids</taxon>
        <taxon>lamiids</taxon>
        <taxon>Boraginales</taxon>
        <taxon>Boraginaceae</taxon>
        <taxon>Boraginoideae</taxon>
        <taxon>Lithospermeae</taxon>
        <taxon>Lithospermum</taxon>
    </lineage>
</organism>
<evidence type="ECO:0000313" key="3">
    <source>
        <dbReference type="Proteomes" id="UP001454036"/>
    </source>
</evidence>